<evidence type="ECO:0000313" key="2">
    <source>
        <dbReference type="EMBL" id="CAA9491202.1"/>
    </source>
</evidence>
<sequence length="86" mass="9236">VRASNRDQGGVPVPARRAVPISIRDHDVLPTDRLLRDAAALSGGHDVPRRARRLPPHHVSGLRHAGGDRHGQRIAADRLGDAGHAM</sequence>
<accession>A0A6J4SDD9</accession>
<evidence type="ECO:0000256" key="1">
    <source>
        <dbReference type="SAM" id="MobiDB-lite"/>
    </source>
</evidence>
<proteinExistence type="predicted"/>
<feature type="non-terminal residue" evidence="2">
    <location>
        <position position="86"/>
    </location>
</feature>
<protein>
    <submittedName>
        <fullName evidence="2">Uncharacterized protein</fullName>
    </submittedName>
</protein>
<feature type="non-terminal residue" evidence="2">
    <location>
        <position position="1"/>
    </location>
</feature>
<reference evidence="2" key="1">
    <citation type="submission" date="2020-02" db="EMBL/GenBank/DDBJ databases">
        <authorList>
            <person name="Meier V. D."/>
        </authorList>
    </citation>
    <scope>NUCLEOTIDE SEQUENCE</scope>
    <source>
        <strain evidence="2">AVDCRST_MAG53</strain>
    </source>
</reference>
<dbReference type="EMBL" id="CADCVR010000043">
    <property type="protein sequence ID" value="CAA9491202.1"/>
    <property type="molecule type" value="Genomic_DNA"/>
</dbReference>
<gene>
    <name evidence="2" type="ORF">AVDCRST_MAG53-1470</name>
</gene>
<dbReference type="AlphaFoldDB" id="A0A6J4SDD9"/>
<feature type="region of interest" description="Disordered" evidence="1">
    <location>
        <begin position="44"/>
        <end position="86"/>
    </location>
</feature>
<name>A0A6J4SDD9_9ACTN</name>
<organism evidence="2">
    <name type="scientific">uncultured Solirubrobacteraceae bacterium</name>
    <dbReference type="NCBI Taxonomy" id="1162706"/>
    <lineage>
        <taxon>Bacteria</taxon>
        <taxon>Bacillati</taxon>
        <taxon>Actinomycetota</taxon>
        <taxon>Thermoleophilia</taxon>
        <taxon>Solirubrobacterales</taxon>
        <taxon>Solirubrobacteraceae</taxon>
        <taxon>environmental samples</taxon>
    </lineage>
</organism>
<feature type="compositionally biased region" description="Basic and acidic residues" evidence="1">
    <location>
        <begin position="65"/>
        <end position="86"/>
    </location>
</feature>